<name>A0A1W1WTB0_9BACT</name>
<gene>
    <name evidence="10" type="ORF">SAMN05660197_1243</name>
</gene>
<evidence type="ECO:0000256" key="8">
    <source>
        <dbReference type="SAM" id="Phobius"/>
    </source>
</evidence>
<evidence type="ECO:0000256" key="4">
    <source>
        <dbReference type="ARBA" id="ARBA00022679"/>
    </source>
</evidence>
<dbReference type="OrthoDB" id="9802649at2"/>
<dbReference type="AlphaFoldDB" id="A0A1W1WTB0"/>
<dbReference type="PANTHER" id="PTHR33908">
    <property type="entry name" value="MANNOSYLTRANSFERASE YKCB-RELATED"/>
    <property type="match status" value="1"/>
</dbReference>
<feature type="transmembrane region" description="Helical" evidence="8">
    <location>
        <begin position="293"/>
        <end position="312"/>
    </location>
</feature>
<dbReference type="Proteomes" id="UP000192602">
    <property type="component" value="Unassembled WGS sequence"/>
</dbReference>
<feature type="transmembrane region" description="Helical" evidence="8">
    <location>
        <begin position="7"/>
        <end position="26"/>
    </location>
</feature>
<dbReference type="Pfam" id="PF13231">
    <property type="entry name" value="PMT_2"/>
    <property type="match status" value="1"/>
</dbReference>
<evidence type="ECO:0000313" key="11">
    <source>
        <dbReference type="Proteomes" id="UP000192602"/>
    </source>
</evidence>
<feature type="transmembrane region" description="Helical" evidence="8">
    <location>
        <begin position="190"/>
        <end position="208"/>
    </location>
</feature>
<proteinExistence type="predicted"/>
<feature type="transmembrane region" description="Helical" evidence="8">
    <location>
        <begin position="123"/>
        <end position="140"/>
    </location>
</feature>
<feature type="transmembrane region" description="Helical" evidence="8">
    <location>
        <begin position="46"/>
        <end position="64"/>
    </location>
</feature>
<protein>
    <submittedName>
        <fullName evidence="10">4-amino-4-deoxy-L-arabinose transferase and related glycosyltransferases of PMT family</fullName>
    </submittedName>
</protein>
<feature type="transmembrane region" description="Helical" evidence="8">
    <location>
        <begin position="240"/>
        <end position="260"/>
    </location>
</feature>
<feature type="transmembrane region" description="Helical" evidence="8">
    <location>
        <begin position="146"/>
        <end position="178"/>
    </location>
</feature>
<dbReference type="GO" id="GO:0005886">
    <property type="term" value="C:plasma membrane"/>
    <property type="evidence" value="ECO:0007669"/>
    <property type="project" value="UniProtKB-SubCell"/>
</dbReference>
<keyword evidence="7 8" id="KW-0472">Membrane</keyword>
<organism evidence="10 11">
    <name type="scientific">Nitratiruptor tergarcus DSM 16512</name>
    <dbReference type="NCBI Taxonomy" id="1069081"/>
    <lineage>
        <taxon>Bacteria</taxon>
        <taxon>Pseudomonadati</taxon>
        <taxon>Campylobacterota</taxon>
        <taxon>Epsilonproteobacteria</taxon>
        <taxon>Nautiliales</taxon>
        <taxon>Nitratiruptoraceae</taxon>
        <taxon>Nitratiruptor</taxon>
    </lineage>
</organism>
<evidence type="ECO:0000256" key="7">
    <source>
        <dbReference type="ARBA" id="ARBA00023136"/>
    </source>
</evidence>
<evidence type="ECO:0000256" key="5">
    <source>
        <dbReference type="ARBA" id="ARBA00022692"/>
    </source>
</evidence>
<keyword evidence="2" id="KW-1003">Cell membrane</keyword>
<keyword evidence="3" id="KW-0328">Glycosyltransferase</keyword>
<dbReference type="InterPro" id="IPR050297">
    <property type="entry name" value="LipidA_mod_glycosyltrf_83"/>
</dbReference>
<comment type="subcellular location">
    <subcellularLocation>
        <location evidence="1">Cell membrane</location>
        <topology evidence="1">Multi-pass membrane protein</topology>
    </subcellularLocation>
</comment>
<evidence type="ECO:0000256" key="1">
    <source>
        <dbReference type="ARBA" id="ARBA00004651"/>
    </source>
</evidence>
<dbReference type="GO" id="GO:0016763">
    <property type="term" value="F:pentosyltransferase activity"/>
    <property type="evidence" value="ECO:0007669"/>
    <property type="project" value="TreeGrafter"/>
</dbReference>
<evidence type="ECO:0000256" key="2">
    <source>
        <dbReference type="ARBA" id="ARBA00022475"/>
    </source>
</evidence>
<dbReference type="PANTHER" id="PTHR33908:SF11">
    <property type="entry name" value="MEMBRANE PROTEIN"/>
    <property type="match status" value="1"/>
</dbReference>
<evidence type="ECO:0000313" key="10">
    <source>
        <dbReference type="EMBL" id="SMC09435.1"/>
    </source>
</evidence>
<reference evidence="11" key="1">
    <citation type="submission" date="2017-04" db="EMBL/GenBank/DDBJ databases">
        <authorList>
            <person name="Varghese N."/>
            <person name="Submissions S."/>
        </authorList>
    </citation>
    <scope>NUCLEOTIDE SEQUENCE [LARGE SCALE GENOMIC DNA]</scope>
    <source>
        <strain evidence="11">DSM 16512</strain>
    </source>
</reference>
<evidence type="ECO:0000256" key="6">
    <source>
        <dbReference type="ARBA" id="ARBA00022989"/>
    </source>
</evidence>
<dbReference type="STRING" id="1069081.SAMN05660197_1243"/>
<feature type="transmembrane region" description="Helical" evidence="8">
    <location>
        <begin position="267"/>
        <end position="287"/>
    </location>
</feature>
<keyword evidence="4 10" id="KW-0808">Transferase</keyword>
<feature type="domain" description="Glycosyltransferase RgtA/B/C/D-like" evidence="9">
    <location>
        <begin position="48"/>
        <end position="208"/>
    </location>
</feature>
<dbReference type="EMBL" id="FWWZ01000001">
    <property type="protein sequence ID" value="SMC09435.1"/>
    <property type="molecule type" value="Genomic_DNA"/>
</dbReference>
<keyword evidence="11" id="KW-1185">Reference proteome</keyword>
<sequence length="474" mass="55360">MNLKNFLFIILIITFYRAFILLHSNLDLYVDEAYYWGWSKDLAFGYYSKPPMIAWVIALFTHLCGDSQFCIKLPALLLYPVTSIFVYLIAKELFDKKVAFWSGVVFITLPAVSMSSLIISTDVVLLLFWSMTLYFFIKAIKTNKTLYWTLAAISAGAGLLSKYTMILFVLSVFLYLFLDPRYKKHLFNPKLYLTIIGAALLYFPNLIWNMEHQYITFVHTKNLSGIEKNSHFHFQKVFEFLAAQFLVFGPVFFATFLYMLKFITKKRYTLLFCFSLPFIFIITLQAFLSKALANWAAPTYVAATILVTAYLIHHRRILYTGIIINLLLAFILYHYHDITKALHIELTSKTDPYKRVLGYKELAKKLQPIIAKYPGTKLLFDDRTTMAEMIYYLKPHPFDAIMFNPQQTIGSQYHLTTDLNNHLSQNFLYITKKDATEAAKYFTKVTKVATITIPLYKDYSRHYNVYYLENFKGY</sequence>
<dbReference type="RefSeq" id="WP_084275663.1">
    <property type="nucleotide sequence ID" value="NZ_AP026671.1"/>
</dbReference>
<evidence type="ECO:0000259" key="9">
    <source>
        <dbReference type="Pfam" id="PF13231"/>
    </source>
</evidence>
<dbReference type="InterPro" id="IPR038731">
    <property type="entry name" value="RgtA/B/C-like"/>
</dbReference>
<feature type="transmembrane region" description="Helical" evidence="8">
    <location>
        <begin position="100"/>
        <end position="118"/>
    </location>
</feature>
<feature type="transmembrane region" description="Helical" evidence="8">
    <location>
        <begin position="76"/>
        <end position="94"/>
    </location>
</feature>
<feature type="transmembrane region" description="Helical" evidence="8">
    <location>
        <begin position="317"/>
        <end position="335"/>
    </location>
</feature>
<keyword evidence="6 8" id="KW-1133">Transmembrane helix</keyword>
<dbReference type="GO" id="GO:0009103">
    <property type="term" value="P:lipopolysaccharide biosynthetic process"/>
    <property type="evidence" value="ECO:0007669"/>
    <property type="project" value="UniProtKB-ARBA"/>
</dbReference>
<keyword evidence="5 8" id="KW-0812">Transmembrane</keyword>
<accession>A0A1W1WTB0</accession>
<evidence type="ECO:0000256" key="3">
    <source>
        <dbReference type="ARBA" id="ARBA00022676"/>
    </source>
</evidence>